<evidence type="ECO:0000256" key="2">
    <source>
        <dbReference type="ARBA" id="ARBA00007316"/>
    </source>
</evidence>
<evidence type="ECO:0000256" key="9">
    <source>
        <dbReference type="ARBA" id="ARBA00022741"/>
    </source>
</evidence>
<evidence type="ECO:0000256" key="3">
    <source>
        <dbReference type="ARBA" id="ARBA00008883"/>
    </source>
</evidence>
<dbReference type="EMBL" id="JAAAPO010000005">
    <property type="protein sequence ID" value="NBC37655.1"/>
    <property type="molecule type" value="Genomic_DNA"/>
</dbReference>
<evidence type="ECO:0000313" key="21">
    <source>
        <dbReference type="EMBL" id="NBC37655.1"/>
    </source>
</evidence>
<evidence type="ECO:0000256" key="12">
    <source>
        <dbReference type="ARBA" id="ARBA00022989"/>
    </source>
</evidence>
<keyword evidence="6" id="KW-0997">Cell inner membrane</keyword>
<comment type="similarity">
    <text evidence="3">Belongs to the etk/wzc family.</text>
</comment>
<sequence length="728" mass="79378">MRAPYAGGLADMDLNPAVLSQSSLDFRYIASAIRSNRRLIVAVLLGAIAIGLITTFIQTPRYAATATLQINNQSGRVLKTDDERDQEFGGGAETERFLKTQVDVLKSRSLALRVVQKLNLAGNPKFYLAEEVSQPPVGMTLEKIKLRAANQLMKHLDIVLPRDSRVVKVTYESADKALATAIANAYATEFIEYNLQRKVDSSAYAREFLSKQLEISRQRLEQSERALNEYARQNGLIITRPAVSDNAKNSSGAGTSVTTSSLIQQNTAMNEATAKRVAVESRWGALQGPNLMSAPEVLTNASITGLMTQKAEVEAALGVERAHHLEDYPTVVAKRAQLNSLNAQIQRVARAIRDSVHGEYMAAKQAEAELQQQVRTLKAETLNEQELAVQYGLLTHESDTNRQVYDGLLERFKELNAVAGANLSNVSLVDPAIEPNKPSSPNVLLNIVASILGGILVTAIAVYLKDQFDDSIRVPDDLETKLGVSMLGVIPHAQSNNPLALLDNPKSALSEAFNSLRGALMFVSDKGLPQVMMLTSAQPAEGKSTSSTSLATILAKAGHKVLLIDADLRRPTLHRVTDYDNDRGLSTYLANNGGLADTVRPATQANLFVMTSGPVPQSPTELLSSVRMRQLLDEARREFNVVIIDSPPVLGLADAPLLATQVDGVIMIVEADRSRRGALKTAMRRLLAVRPTVLGGVLTKFDAKRVGGEYYHYYSYNYYQYGDYSGGE</sequence>
<dbReference type="Pfam" id="PF13614">
    <property type="entry name" value="AAA_31"/>
    <property type="match status" value="1"/>
</dbReference>
<evidence type="ECO:0000256" key="10">
    <source>
        <dbReference type="ARBA" id="ARBA00022777"/>
    </source>
</evidence>
<name>A0ABW9XGH5_9SPHN</name>
<dbReference type="InterPro" id="IPR050445">
    <property type="entry name" value="Bact_polysacc_biosynth/exp"/>
</dbReference>
<evidence type="ECO:0000256" key="6">
    <source>
        <dbReference type="ARBA" id="ARBA00022519"/>
    </source>
</evidence>
<dbReference type="EC" id="2.7.10.2" evidence="4"/>
<keyword evidence="14" id="KW-0829">Tyrosine-protein kinase</keyword>
<keyword evidence="12 17" id="KW-1133">Transmembrane helix</keyword>
<evidence type="ECO:0000259" key="18">
    <source>
        <dbReference type="Pfam" id="PF02706"/>
    </source>
</evidence>
<evidence type="ECO:0000259" key="20">
    <source>
        <dbReference type="Pfam" id="PF13807"/>
    </source>
</evidence>
<evidence type="ECO:0000259" key="19">
    <source>
        <dbReference type="Pfam" id="PF13614"/>
    </source>
</evidence>
<evidence type="ECO:0000256" key="8">
    <source>
        <dbReference type="ARBA" id="ARBA00022692"/>
    </source>
</evidence>
<dbReference type="InterPro" id="IPR025669">
    <property type="entry name" value="AAA_dom"/>
</dbReference>
<dbReference type="Pfam" id="PF13807">
    <property type="entry name" value="GNVR"/>
    <property type="match status" value="1"/>
</dbReference>
<dbReference type="InterPro" id="IPR027417">
    <property type="entry name" value="P-loop_NTPase"/>
</dbReference>
<feature type="coiled-coil region" evidence="16">
    <location>
        <begin position="206"/>
        <end position="233"/>
    </location>
</feature>
<accession>A0ABW9XGH5</accession>
<reference evidence="22" key="1">
    <citation type="submission" date="2020-01" db="EMBL/GenBank/DDBJ databases">
        <title>Sphingomonas sp. strain CSW-10.</title>
        <authorList>
            <person name="Chen W.-M."/>
        </authorList>
    </citation>
    <scope>NUCLEOTIDE SEQUENCE [LARGE SCALE GENOMIC DNA]</scope>
    <source>
        <strain evidence="22">FSY-8</strain>
    </source>
</reference>
<dbReference type="NCBIfam" id="TIGR01007">
    <property type="entry name" value="eps_fam"/>
    <property type="match status" value="1"/>
</dbReference>
<evidence type="ECO:0000256" key="16">
    <source>
        <dbReference type="SAM" id="Coils"/>
    </source>
</evidence>
<dbReference type="InterPro" id="IPR005702">
    <property type="entry name" value="Wzc-like_C"/>
</dbReference>
<feature type="domain" description="Polysaccharide chain length determinant N-terminal" evidence="18">
    <location>
        <begin position="23"/>
        <end position="118"/>
    </location>
</feature>
<feature type="domain" description="Tyrosine-protein kinase G-rich" evidence="20">
    <location>
        <begin position="394"/>
        <end position="465"/>
    </location>
</feature>
<gene>
    <name evidence="21" type="ORF">GTZ99_13955</name>
</gene>
<dbReference type="RefSeq" id="WP_161719875.1">
    <property type="nucleotide sequence ID" value="NZ_JAAAPO010000005.1"/>
</dbReference>
<dbReference type="PANTHER" id="PTHR32309">
    <property type="entry name" value="TYROSINE-PROTEIN KINASE"/>
    <property type="match status" value="1"/>
</dbReference>
<comment type="subcellular location">
    <subcellularLocation>
        <location evidence="1">Cell inner membrane</location>
        <topology evidence="1">Multi-pass membrane protein</topology>
    </subcellularLocation>
</comment>
<comment type="catalytic activity">
    <reaction evidence="15">
        <text>L-tyrosyl-[protein] + ATP = O-phospho-L-tyrosyl-[protein] + ADP + H(+)</text>
        <dbReference type="Rhea" id="RHEA:10596"/>
        <dbReference type="Rhea" id="RHEA-COMP:10136"/>
        <dbReference type="Rhea" id="RHEA-COMP:20101"/>
        <dbReference type="ChEBI" id="CHEBI:15378"/>
        <dbReference type="ChEBI" id="CHEBI:30616"/>
        <dbReference type="ChEBI" id="CHEBI:46858"/>
        <dbReference type="ChEBI" id="CHEBI:61978"/>
        <dbReference type="ChEBI" id="CHEBI:456216"/>
        <dbReference type="EC" id="2.7.10.2"/>
    </reaction>
</comment>
<dbReference type="InterPro" id="IPR003856">
    <property type="entry name" value="LPS_length_determ_N"/>
</dbReference>
<keyword evidence="8 17" id="KW-0812">Transmembrane</keyword>
<keyword evidence="11" id="KW-0067">ATP-binding</keyword>
<dbReference type="InterPro" id="IPR032807">
    <property type="entry name" value="GNVR"/>
</dbReference>
<evidence type="ECO:0000256" key="15">
    <source>
        <dbReference type="ARBA" id="ARBA00051245"/>
    </source>
</evidence>
<evidence type="ECO:0000256" key="5">
    <source>
        <dbReference type="ARBA" id="ARBA00022475"/>
    </source>
</evidence>
<evidence type="ECO:0000256" key="13">
    <source>
        <dbReference type="ARBA" id="ARBA00023136"/>
    </source>
</evidence>
<keyword evidence="5" id="KW-1003">Cell membrane</keyword>
<dbReference type="SUPFAM" id="SSF52540">
    <property type="entry name" value="P-loop containing nucleoside triphosphate hydrolases"/>
    <property type="match status" value="1"/>
</dbReference>
<organism evidence="21 22">
    <name type="scientific">Novosphingobium ovatum</name>
    <dbReference type="NCBI Taxonomy" id="1908523"/>
    <lineage>
        <taxon>Bacteria</taxon>
        <taxon>Pseudomonadati</taxon>
        <taxon>Pseudomonadota</taxon>
        <taxon>Alphaproteobacteria</taxon>
        <taxon>Sphingomonadales</taxon>
        <taxon>Sphingomonadaceae</taxon>
        <taxon>Novosphingobium</taxon>
    </lineage>
</organism>
<keyword evidence="7 21" id="KW-0808">Transferase</keyword>
<protein>
    <recommendedName>
        <fullName evidence="4">non-specific protein-tyrosine kinase</fullName>
        <ecNumber evidence="4">2.7.10.2</ecNumber>
    </recommendedName>
</protein>
<comment type="similarity">
    <text evidence="2">Belongs to the CpsD/CapB family.</text>
</comment>
<dbReference type="CDD" id="cd05387">
    <property type="entry name" value="BY-kinase"/>
    <property type="match status" value="1"/>
</dbReference>
<dbReference type="Proteomes" id="UP000753724">
    <property type="component" value="Unassembled WGS sequence"/>
</dbReference>
<dbReference type="Gene3D" id="3.40.50.300">
    <property type="entry name" value="P-loop containing nucleotide triphosphate hydrolases"/>
    <property type="match status" value="1"/>
</dbReference>
<evidence type="ECO:0000256" key="17">
    <source>
        <dbReference type="SAM" id="Phobius"/>
    </source>
</evidence>
<keyword evidence="9" id="KW-0547">Nucleotide-binding</keyword>
<keyword evidence="22" id="KW-1185">Reference proteome</keyword>
<dbReference type="PANTHER" id="PTHR32309:SF13">
    <property type="entry name" value="FERRIC ENTEROBACTIN TRANSPORT PROTEIN FEPE"/>
    <property type="match status" value="1"/>
</dbReference>
<comment type="caution">
    <text evidence="21">The sequence shown here is derived from an EMBL/GenBank/DDBJ whole genome shotgun (WGS) entry which is preliminary data.</text>
</comment>
<evidence type="ECO:0000313" key="22">
    <source>
        <dbReference type="Proteomes" id="UP000753724"/>
    </source>
</evidence>
<keyword evidence="13 17" id="KW-0472">Membrane</keyword>
<proteinExistence type="inferred from homology"/>
<evidence type="ECO:0000256" key="7">
    <source>
        <dbReference type="ARBA" id="ARBA00022679"/>
    </source>
</evidence>
<feature type="transmembrane region" description="Helical" evidence="17">
    <location>
        <begin position="39"/>
        <end position="57"/>
    </location>
</feature>
<keyword evidence="16" id="KW-0175">Coiled coil</keyword>
<feature type="domain" description="AAA" evidence="19">
    <location>
        <begin position="542"/>
        <end position="671"/>
    </location>
</feature>
<evidence type="ECO:0000256" key="11">
    <source>
        <dbReference type="ARBA" id="ARBA00022840"/>
    </source>
</evidence>
<evidence type="ECO:0000256" key="14">
    <source>
        <dbReference type="ARBA" id="ARBA00023137"/>
    </source>
</evidence>
<evidence type="ECO:0000256" key="4">
    <source>
        <dbReference type="ARBA" id="ARBA00011903"/>
    </source>
</evidence>
<dbReference type="Pfam" id="PF02706">
    <property type="entry name" value="Wzz"/>
    <property type="match status" value="1"/>
</dbReference>
<keyword evidence="10" id="KW-0418">Kinase</keyword>
<dbReference type="GO" id="GO:0004715">
    <property type="term" value="F:non-membrane spanning protein tyrosine kinase activity"/>
    <property type="evidence" value="ECO:0007669"/>
    <property type="project" value="UniProtKB-EC"/>
</dbReference>
<evidence type="ECO:0000256" key="1">
    <source>
        <dbReference type="ARBA" id="ARBA00004429"/>
    </source>
</evidence>